<name>A0AAE3W341_9ACTN</name>
<proteinExistence type="predicted"/>
<keyword evidence="2" id="KW-1185">Reference proteome</keyword>
<dbReference type="RefSeq" id="WP_307241541.1">
    <property type="nucleotide sequence ID" value="NZ_JAUSUZ010000001.1"/>
</dbReference>
<evidence type="ECO:0000313" key="1">
    <source>
        <dbReference type="EMBL" id="MDQ0367480.1"/>
    </source>
</evidence>
<dbReference type="EMBL" id="JAUSUZ010000001">
    <property type="protein sequence ID" value="MDQ0367480.1"/>
    <property type="molecule type" value="Genomic_DNA"/>
</dbReference>
<reference evidence="1 2" key="1">
    <citation type="submission" date="2023-07" db="EMBL/GenBank/DDBJ databases">
        <title>Sequencing the genomes of 1000 actinobacteria strains.</title>
        <authorList>
            <person name="Klenk H.-P."/>
        </authorList>
    </citation>
    <scope>NUCLEOTIDE SEQUENCE [LARGE SCALE GENOMIC DNA]</scope>
    <source>
        <strain evidence="1 2">DSM 44709</strain>
    </source>
</reference>
<organism evidence="1 2">
    <name type="scientific">Catenuloplanes indicus</name>
    <dbReference type="NCBI Taxonomy" id="137267"/>
    <lineage>
        <taxon>Bacteria</taxon>
        <taxon>Bacillati</taxon>
        <taxon>Actinomycetota</taxon>
        <taxon>Actinomycetes</taxon>
        <taxon>Micromonosporales</taxon>
        <taxon>Micromonosporaceae</taxon>
        <taxon>Catenuloplanes</taxon>
    </lineage>
</organism>
<accession>A0AAE3W341</accession>
<dbReference type="AlphaFoldDB" id="A0AAE3W341"/>
<comment type="caution">
    <text evidence="1">The sequence shown here is derived from an EMBL/GenBank/DDBJ whole genome shotgun (WGS) entry which is preliminary data.</text>
</comment>
<gene>
    <name evidence="1" type="ORF">J2S42_004149</name>
</gene>
<dbReference type="Proteomes" id="UP001240236">
    <property type="component" value="Unassembled WGS sequence"/>
</dbReference>
<protein>
    <submittedName>
        <fullName evidence="1">Uncharacterized protein</fullName>
    </submittedName>
</protein>
<sequence length="195" mass="20499">MAIEWSVRVNQAITIDDAAHLAGRFVGDLLGEGVEAFRVEVVEATCERLRGGSSGPVAPDVLTTSRDPFGDSDSRHADVVFRVPALPALAYISMAEHVPRDEDPESGMFVTVSSARSNESQVLAIAAASAFAELAAGDVIDESGCLGGERFMSPRAVIERLGAVSPASSVAAAVDTVLARTTLRRDYQPLSATQI</sequence>
<evidence type="ECO:0000313" key="2">
    <source>
        <dbReference type="Proteomes" id="UP001240236"/>
    </source>
</evidence>